<evidence type="ECO:0000313" key="2">
    <source>
        <dbReference type="Proteomes" id="UP001153331"/>
    </source>
</evidence>
<protein>
    <submittedName>
        <fullName evidence="1">Uncharacterized protein</fullName>
    </submittedName>
</protein>
<dbReference type="EMBL" id="JAPHNI010000913">
    <property type="protein sequence ID" value="KAJ8107510.1"/>
    <property type="molecule type" value="Genomic_DNA"/>
</dbReference>
<evidence type="ECO:0000313" key="1">
    <source>
        <dbReference type="EMBL" id="KAJ8107510.1"/>
    </source>
</evidence>
<keyword evidence="2" id="KW-1185">Reference proteome</keyword>
<comment type="caution">
    <text evidence="1">The sequence shown here is derived from an EMBL/GenBank/DDBJ whole genome shotgun (WGS) entry which is preliminary data.</text>
</comment>
<gene>
    <name evidence="1" type="ORF">OPT61_g8814</name>
</gene>
<accession>A0ACC2HXA5</accession>
<organism evidence="1 2">
    <name type="scientific">Boeremia exigua</name>
    <dbReference type="NCBI Taxonomy" id="749465"/>
    <lineage>
        <taxon>Eukaryota</taxon>
        <taxon>Fungi</taxon>
        <taxon>Dikarya</taxon>
        <taxon>Ascomycota</taxon>
        <taxon>Pezizomycotina</taxon>
        <taxon>Dothideomycetes</taxon>
        <taxon>Pleosporomycetidae</taxon>
        <taxon>Pleosporales</taxon>
        <taxon>Pleosporineae</taxon>
        <taxon>Didymellaceae</taxon>
        <taxon>Boeremia</taxon>
    </lineage>
</organism>
<proteinExistence type="predicted"/>
<dbReference type="Proteomes" id="UP001153331">
    <property type="component" value="Unassembled WGS sequence"/>
</dbReference>
<reference evidence="1" key="1">
    <citation type="submission" date="2022-11" db="EMBL/GenBank/DDBJ databases">
        <title>Genome Sequence of Boeremia exigua.</title>
        <authorList>
            <person name="Buettner E."/>
        </authorList>
    </citation>
    <scope>NUCLEOTIDE SEQUENCE</scope>
    <source>
        <strain evidence="1">CU02</strain>
    </source>
</reference>
<sequence>MSVRSASNDSTSDNQRTHVVSSLPAAGRRPLMSQYDREIQSALRRINKDRATIQDARKRYSTLDEILNSNYTTGLPSEASATDLDADRRSSGAITPDDSIQHVNSERSSHTDNAVPISQEVNVPADSNPNQSHSHARAEPEGVEYCDELNHMPTGASEDGEPNILAISQEPPVENIDSGEGEDVSSCDEPVTESSESDVHEISPAPQATPSSRPSDEEHEDSLHDENDTENEEQGQESNLDTTNESGEVGSPGNGVDDAIETGSVSSEDDSPPLQRLDKGKGRAISPSQEDVPQNPHPLSGFGRFLLDPRGQQSSSRAQFPATELKKEELLDVPPKVPTETHFAAASRLAPDECLLLINNFLQQNQARLDAFRAPRDLYKESNDIGGGHRALDTLISPMWDNQRELDFLTDAVLWIDALLSPFQANILSEDFHVLRPQLQDAAARSQAIKSPFRASTDAPLTDEEAAVFKELADHIADIQTSNSQRQYLLGHTIIDVAIFEDLLQSAEVIKYRRDIGREYGQKDNLIDGLRRIYSTIICSVPVGLSETTHIEQSKQPDKLQYRWGPFSPYRLPDRPELFDHVSMTVGNRSAIEQNPLSEGYWRSVREEMAQATAAQKHDEVGQAKLRKNPHSSS</sequence>
<name>A0ACC2HXA5_9PLEO</name>